<organism evidence="4 5">
    <name type="scientific">Metabacillus malikii</name>
    <dbReference type="NCBI Taxonomy" id="1504265"/>
    <lineage>
        <taxon>Bacteria</taxon>
        <taxon>Bacillati</taxon>
        <taxon>Bacillota</taxon>
        <taxon>Bacilli</taxon>
        <taxon>Bacillales</taxon>
        <taxon>Bacillaceae</taxon>
        <taxon>Metabacillus</taxon>
    </lineage>
</organism>
<evidence type="ECO:0000256" key="2">
    <source>
        <dbReference type="ARBA" id="ARBA00022977"/>
    </source>
</evidence>
<dbReference type="EMBL" id="JAUSUD010000007">
    <property type="protein sequence ID" value="MDQ0230630.1"/>
    <property type="molecule type" value="Genomic_DNA"/>
</dbReference>
<comment type="pathway">
    <text evidence="1">Cofactor biosynthesis; thiamine diphosphate biosynthesis.</text>
</comment>
<feature type="domain" description="Thiamine phosphate synthase/TenI" evidence="3">
    <location>
        <begin position="23"/>
        <end position="179"/>
    </location>
</feature>
<dbReference type="RefSeq" id="WP_307340257.1">
    <property type="nucleotide sequence ID" value="NZ_JAUSUD010000007.1"/>
</dbReference>
<sequence>MEIHIISNGVMTVEELTRKMLTIHENVDYLHIREKTKTVAEINELVSNLLHHGVDRNKIVINDRLDVVLLQNLINLHLPGHSFPIETVKKYAPSLRVGKSVHSLNEAIESEEAGADYLLFGHIFSTDSKANLPPRGVKQLEEICKSVKIPVIAIGGIVPETIKHITNINIGGIAMMSHILASEQPAEALRTIKERLVEEEQDGESL</sequence>
<protein>
    <submittedName>
        <fullName evidence="4">Thiazole tautomerase (Transcriptional regulator TenI)</fullName>
        <ecNumber evidence="4">5.3.99.10</ecNumber>
    </submittedName>
</protein>
<evidence type="ECO:0000313" key="5">
    <source>
        <dbReference type="Proteomes" id="UP001234495"/>
    </source>
</evidence>
<accession>A0ABT9ZHE9</accession>
<proteinExistence type="predicted"/>
<dbReference type="PANTHER" id="PTHR20857">
    <property type="entry name" value="THIAMINE-PHOSPHATE PYROPHOSPHORYLASE"/>
    <property type="match status" value="1"/>
</dbReference>
<name>A0ABT9ZHE9_9BACI</name>
<keyword evidence="2" id="KW-0784">Thiamine biosynthesis</keyword>
<evidence type="ECO:0000259" key="3">
    <source>
        <dbReference type="Pfam" id="PF02581"/>
    </source>
</evidence>
<dbReference type="InterPro" id="IPR036206">
    <property type="entry name" value="ThiamineP_synth_sf"/>
</dbReference>
<comment type="caution">
    <text evidence="4">The sequence shown here is derived from an EMBL/GenBank/DDBJ whole genome shotgun (WGS) entry which is preliminary data.</text>
</comment>
<dbReference type="GO" id="GO:0016853">
    <property type="term" value="F:isomerase activity"/>
    <property type="evidence" value="ECO:0007669"/>
    <property type="project" value="UniProtKB-KW"/>
</dbReference>
<gene>
    <name evidence="4" type="ORF">J2S19_001886</name>
</gene>
<reference evidence="4 5" key="1">
    <citation type="submission" date="2023-07" db="EMBL/GenBank/DDBJ databases">
        <title>Genomic Encyclopedia of Type Strains, Phase IV (KMG-IV): sequencing the most valuable type-strain genomes for metagenomic binning, comparative biology and taxonomic classification.</title>
        <authorList>
            <person name="Goeker M."/>
        </authorList>
    </citation>
    <scope>NUCLEOTIDE SEQUENCE [LARGE SCALE GENOMIC DNA]</scope>
    <source>
        <strain evidence="4 5">DSM 29005</strain>
    </source>
</reference>
<dbReference type="Proteomes" id="UP001234495">
    <property type="component" value="Unassembled WGS sequence"/>
</dbReference>
<dbReference type="EC" id="5.3.99.10" evidence="4"/>
<dbReference type="PANTHER" id="PTHR20857:SF22">
    <property type="entry name" value="THIAZOLE TAUTOMERASE"/>
    <property type="match status" value="1"/>
</dbReference>
<dbReference type="InterPro" id="IPR013785">
    <property type="entry name" value="Aldolase_TIM"/>
</dbReference>
<evidence type="ECO:0000313" key="4">
    <source>
        <dbReference type="EMBL" id="MDQ0230630.1"/>
    </source>
</evidence>
<dbReference type="SUPFAM" id="SSF51391">
    <property type="entry name" value="Thiamin phosphate synthase"/>
    <property type="match status" value="1"/>
</dbReference>
<dbReference type="Pfam" id="PF02581">
    <property type="entry name" value="TMP-TENI"/>
    <property type="match status" value="1"/>
</dbReference>
<dbReference type="Gene3D" id="3.20.20.70">
    <property type="entry name" value="Aldolase class I"/>
    <property type="match status" value="1"/>
</dbReference>
<dbReference type="CDD" id="cd00564">
    <property type="entry name" value="TMP_TenI"/>
    <property type="match status" value="1"/>
</dbReference>
<dbReference type="InterPro" id="IPR022998">
    <property type="entry name" value="ThiamineP_synth_TenI"/>
</dbReference>
<keyword evidence="4" id="KW-0413">Isomerase</keyword>
<keyword evidence="5" id="KW-1185">Reference proteome</keyword>
<evidence type="ECO:0000256" key="1">
    <source>
        <dbReference type="ARBA" id="ARBA00004948"/>
    </source>
</evidence>